<dbReference type="SMART" id="SM00393">
    <property type="entry name" value="R3H"/>
    <property type="match status" value="1"/>
</dbReference>
<dbReference type="InterPro" id="IPR036867">
    <property type="entry name" value="R3H_dom_sf"/>
</dbReference>
<dbReference type="Proteomes" id="UP000230131">
    <property type="component" value="Unassembled WGS sequence"/>
</dbReference>
<organism evidence="2 3">
    <name type="scientific">Candidatus Wolfebacteria bacterium CG03_land_8_20_14_0_80_36_15</name>
    <dbReference type="NCBI Taxonomy" id="1975067"/>
    <lineage>
        <taxon>Bacteria</taxon>
        <taxon>Candidatus Wolfeibacteriota</taxon>
    </lineage>
</organism>
<dbReference type="GO" id="GO:0003723">
    <property type="term" value="F:RNA binding"/>
    <property type="evidence" value="ECO:0007669"/>
    <property type="project" value="InterPro"/>
</dbReference>
<dbReference type="PANTHER" id="PTHR35800:SF1">
    <property type="entry name" value="RNA-BINDING PROTEIN KHPB"/>
    <property type="match status" value="1"/>
</dbReference>
<dbReference type="PROSITE" id="PS51061">
    <property type="entry name" value="R3H"/>
    <property type="match status" value="1"/>
</dbReference>
<comment type="caution">
    <text evidence="2">The sequence shown here is derived from an EMBL/GenBank/DDBJ whole genome shotgun (WGS) entry which is preliminary data.</text>
</comment>
<dbReference type="CDD" id="cd02644">
    <property type="entry name" value="R3H_jag"/>
    <property type="match status" value="1"/>
</dbReference>
<dbReference type="Gene3D" id="3.30.1370.50">
    <property type="entry name" value="R3H-like domain"/>
    <property type="match status" value="1"/>
</dbReference>
<dbReference type="InterPro" id="IPR001374">
    <property type="entry name" value="R3H_dom"/>
</dbReference>
<evidence type="ECO:0000313" key="3">
    <source>
        <dbReference type="Proteomes" id="UP000230131"/>
    </source>
</evidence>
<name>A0A2M7B8A1_9BACT</name>
<dbReference type="InterPro" id="IPR034079">
    <property type="entry name" value="R3H_KhpB"/>
</dbReference>
<dbReference type="Pfam" id="PF01424">
    <property type="entry name" value="R3H"/>
    <property type="match status" value="1"/>
</dbReference>
<gene>
    <name evidence="2" type="ORF">COS59_00170</name>
</gene>
<accession>A0A2M7B8A1</accession>
<dbReference type="SUPFAM" id="SSF82708">
    <property type="entry name" value="R3H domain"/>
    <property type="match status" value="1"/>
</dbReference>
<sequence length="142" mass="16492">MDQLQEILTNLIKLMGFEDFSINYDSGRNRFLIFINNLDSEELIYKLISGLNHLAKALARKQNQPPVFIDINNYREKRENLILELARATARKVAVTKIEIELPAMNAYERRLIHLELSSRPDVKTESIGEGKERRVVIKPIE</sequence>
<dbReference type="AlphaFoldDB" id="A0A2M7B8A1"/>
<dbReference type="Gene3D" id="3.30.300.20">
    <property type="match status" value="1"/>
</dbReference>
<dbReference type="InterPro" id="IPR015946">
    <property type="entry name" value="KH_dom-like_a/b"/>
</dbReference>
<dbReference type="EMBL" id="PEVH01000005">
    <property type="protein sequence ID" value="PIU99356.1"/>
    <property type="molecule type" value="Genomic_DNA"/>
</dbReference>
<evidence type="ECO:0000313" key="2">
    <source>
        <dbReference type="EMBL" id="PIU99356.1"/>
    </source>
</evidence>
<protein>
    <recommendedName>
        <fullName evidence="1">R3H domain-containing protein</fullName>
    </recommendedName>
</protein>
<dbReference type="PANTHER" id="PTHR35800">
    <property type="entry name" value="PROTEIN JAG"/>
    <property type="match status" value="1"/>
</dbReference>
<dbReference type="InterPro" id="IPR039247">
    <property type="entry name" value="KhpB"/>
</dbReference>
<proteinExistence type="predicted"/>
<evidence type="ECO:0000259" key="1">
    <source>
        <dbReference type="PROSITE" id="PS51061"/>
    </source>
</evidence>
<reference evidence="3" key="1">
    <citation type="submission" date="2017-09" db="EMBL/GenBank/DDBJ databases">
        <title>Depth-based differentiation of microbial function through sediment-hosted aquifers and enrichment of novel symbionts in the deep terrestrial subsurface.</title>
        <authorList>
            <person name="Probst A.J."/>
            <person name="Ladd B."/>
            <person name="Jarett J.K."/>
            <person name="Geller-Mcgrath D.E."/>
            <person name="Sieber C.M.K."/>
            <person name="Emerson J.B."/>
            <person name="Anantharaman K."/>
            <person name="Thomas B.C."/>
            <person name="Malmstrom R."/>
            <person name="Stieglmeier M."/>
            <person name="Klingl A."/>
            <person name="Woyke T."/>
            <person name="Ryan C.M."/>
            <person name="Banfield J.F."/>
        </authorList>
    </citation>
    <scope>NUCLEOTIDE SEQUENCE [LARGE SCALE GENOMIC DNA]</scope>
</reference>
<feature type="domain" description="R3H" evidence="1">
    <location>
        <begin position="76"/>
        <end position="142"/>
    </location>
</feature>